<keyword evidence="2 4" id="KW-1133">Transmembrane helix</keyword>
<dbReference type="SUPFAM" id="SSF103473">
    <property type="entry name" value="MFS general substrate transporter"/>
    <property type="match status" value="1"/>
</dbReference>
<evidence type="ECO:0000256" key="4">
    <source>
        <dbReference type="SAM" id="Phobius"/>
    </source>
</evidence>
<keyword evidence="3 4" id="KW-0472">Membrane</keyword>
<feature type="transmembrane region" description="Helical" evidence="4">
    <location>
        <begin position="84"/>
        <end position="103"/>
    </location>
</feature>
<accession>A0ABY4SRR5</accession>
<evidence type="ECO:0000256" key="1">
    <source>
        <dbReference type="ARBA" id="ARBA00022692"/>
    </source>
</evidence>
<evidence type="ECO:0000256" key="3">
    <source>
        <dbReference type="ARBA" id="ARBA00023136"/>
    </source>
</evidence>
<feature type="transmembrane region" description="Helical" evidence="4">
    <location>
        <begin position="387"/>
        <end position="406"/>
    </location>
</feature>
<dbReference type="Pfam" id="PF07690">
    <property type="entry name" value="MFS_1"/>
    <property type="match status" value="1"/>
</dbReference>
<dbReference type="RefSeq" id="WP_250202376.1">
    <property type="nucleotide sequence ID" value="NZ_CP097649.1"/>
</dbReference>
<feature type="transmembrane region" description="Helical" evidence="4">
    <location>
        <begin position="358"/>
        <end position="381"/>
    </location>
</feature>
<feature type="transmembrane region" description="Helical" evidence="4">
    <location>
        <begin position="109"/>
        <end position="131"/>
    </location>
</feature>
<feature type="transmembrane region" description="Helical" evidence="4">
    <location>
        <begin position="12"/>
        <end position="33"/>
    </location>
</feature>
<evidence type="ECO:0000313" key="7">
    <source>
        <dbReference type="Proteomes" id="UP001055429"/>
    </source>
</evidence>
<dbReference type="EMBL" id="CP097649">
    <property type="protein sequence ID" value="URI16327.1"/>
    <property type="molecule type" value="Genomic_DNA"/>
</dbReference>
<gene>
    <name evidence="6" type="ORF">M8231_04905</name>
</gene>
<feature type="domain" description="Major facilitator superfamily (MFS) profile" evidence="5">
    <location>
        <begin position="223"/>
        <end position="409"/>
    </location>
</feature>
<dbReference type="Proteomes" id="UP001055429">
    <property type="component" value="Chromosome"/>
</dbReference>
<dbReference type="PROSITE" id="PS50850">
    <property type="entry name" value="MFS"/>
    <property type="match status" value="1"/>
</dbReference>
<dbReference type="InterPro" id="IPR036259">
    <property type="entry name" value="MFS_trans_sf"/>
</dbReference>
<feature type="transmembrane region" description="Helical" evidence="4">
    <location>
        <begin position="319"/>
        <end position="337"/>
    </location>
</feature>
<keyword evidence="1 4" id="KW-0812">Transmembrane</keyword>
<organism evidence="6 7">
    <name type="scientific">Brevundimonas albigilva</name>
    <dbReference type="NCBI Taxonomy" id="1312364"/>
    <lineage>
        <taxon>Bacteria</taxon>
        <taxon>Pseudomonadati</taxon>
        <taxon>Pseudomonadota</taxon>
        <taxon>Alphaproteobacteria</taxon>
        <taxon>Caulobacterales</taxon>
        <taxon>Caulobacteraceae</taxon>
        <taxon>Brevundimonas</taxon>
    </lineage>
</organism>
<dbReference type="Gene3D" id="1.20.1250.20">
    <property type="entry name" value="MFS general substrate transporter like domains"/>
    <property type="match status" value="2"/>
</dbReference>
<feature type="transmembrane region" description="Helical" evidence="4">
    <location>
        <begin position="223"/>
        <end position="245"/>
    </location>
</feature>
<feature type="transmembrane region" description="Helical" evidence="4">
    <location>
        <begin position="265"/>
        <end position="288"/>
    </location>
</feature>
<evidence type="ECO:0000313" key="6">
    <source>
        <dbReference type="EMBL" id="URI16327.1"/>
    </source>
</evidence>
<dbReference type="InterPro" id="IPR011701">
    <property type="entry name" value="MFS"/>
</dbReference>
<evidence type="ECO:0000259" key="5">
    <source>
        <dbReference type="PROSITE" id="PS50850"/>
    </source>
</evidence>
<dbReference type="CDD" id="cd06174">
    <property type="entry name" value="MFS"/>
    <property type="match status" value="1"/>
</dbReference>
<keyword evidence="7" id="KW-1185">Reference proteome</keyword>
<feature type="transmembrane region" description="Helical" evidence="4">
    <location>
        <begin position="171"/>
        <end position="189"/>
    </location>
</feature>
<dbReference type="PANTHER" id="PTHR23528:SF1">
    <property type="entry name" value="MAJOR FACILITATOR SUPERFAMILY (MFS) PROFILE DOMAIN-CONTAINING PROTEIN"/>
    <property type="match status" value="1"/>
</dbReference>
<dbReference type="PANTHER" id="PTHR23528">
    <property type="match status" value="1"/>
</dbReference>
<protein>
    <submittedName>
        <fullName evidence="6">MFS transporter</fullName>
    </submittedName>
</protein>
<evidence type="ECO:0000256" key="2">
    <source>
        <dbReference type="ARBA" id="ARBA00022989"/>
    </source>
</evidence>
<sequence length="409" mass="41919">MRDDAAPSSAFMAGLGVAYLAAFIAMAPLLGMLVPLRAEAIDAAAKETLLSTALFWGAITAAVSNVAAGVLSDRTRSRLGRRRPWMAGGVAGVLAAYAVIATATTGAALTAGVVLFQIGFNALLAALLALFADRTPAAARGRLSAAMGVSYPLGNMVGAALVGGWLTQDGARYGALAAILVVGVLPFVFRMREDGARDGEAPVEATPGSVTAWFGPFAHRDFVLVWLGRSAMTTGFVVGNVYLLYFIAADTNFQARYGAPPEAGLALLTGVSFGVVLGVSLVLGLAGGRLRRRRGAAVTGAAVLAMSGGLLAMASDWPWVVAAFAVHGLGTGIYYAVETGLMVDALPPRDQRGGDLGLINLAAALPQAWAPLMALAALDLVQAGYRPVLWLSAAAFAMGAVLFGALKRN</sequence>
<reference evidence="6" key="1">
    <citation type="submission" date="2022-05" db="EMBL/GenBank/DDBJ databases">
        <title>Brevundimonas albigilva TT17 genome sequence.</title>
        <authorList>
            <person name="Lee K."/>
            <person name="Son H."/>
        </authorList>
    </citation>
    <scope>NUCLEOTIDE SEQUENCE</scope>
    <source>
        <strain evidence="6">TT17</strain>
    </source>
</reference>
<proteinExistence type="predicted"/>
<dbReference type="InterPro" id="IPR020846">
    <property type="entry name" value="MFS_dom"/>
</dbReference>
<feature type="transmembrane region" description="Helical" evidence="4">
    <location>
        <begin position="143"/>
        <end position="165"/>
    </location>
</feature>
<feature type="transmembrane region" description="Helical" evidence="4">
    <location>
        <begin position="295"/>
        <end position="313"/>
    </location>
</feature>
<name>A0ABY4SRR5_9CAUL</name>
<feature type="transmembrane region" description="Helical" evidence="4">
    <location>
        <begin position="53"/>
        <end position="72"/>
    </location>
</feature>